<evidence type="ECO:0000259" key="3">
    <source>
        <dbReference type="PROSITE" id="PS01031"/>
    </source>
</evidence>
<feature type="domain" description="CS" evidence="4">
    <location>
        <begin position="47"/>
        <end position="153"/>
    </location>
</feature>
<dbReference type="PROSITE" id="PS51203">
    <property type="entry name" value="CS"/>
    <property type="match status" value="1"/>
</dbReference>
<dbReference type="InterPro" id="IPR008978">
    <property type="entry name" value="HSP20-like_chaperone"/>
</dbReference>
<dbReference type="PANTHER" id="PTHR11527">
    <property type="entry name" value="HEAT-SHOCK PROTEIN 20 FAMILY MEMBER"/>
    <property type="match status" value="1"/>
</dbReference>
<organism evidence="5 6">
    <name type="scientific">Methanococcoides methylutens</name>
    <dbReference type="NCBI Taxonomy" id="2226"/>
    <lineage>
        <taxon>Archaea</taxon>
        <taxon>Methanobacteriati</taxon>
        <taxon>Methanobacteriota</taxon>
        <taxon>Stenosarchaea group</taxon>
        <taxon>Methanomicrobia</taxon>
        <taxon>Methanosarcinales</taxon>
        <taxon>Methanosarcinaceae</taxon>
        <taxon>Methanococcoides</taxon>
    </lineage>
</organism>
<accession>A0A099T2R3</accession>
<keyword evidence="6" id="KW-1185">Reference proteome</keyword>
<dbReference type="AlphaFoldDB" id="A0A099T2R3"/>
<dbReference type="FunFam" id="2.60.40.790:FF:000072">
    <property type="entry name" value="Small heat shock protein HSP16.5"/>
    <property type="match status" value="1"/>
</dbReference>
<comment type="caution">
    <text evidence="5">The sequence shown here is derived from an EMBL/GenBank/DDBJ whole genome shotgun (WGS) entry which is preliminary data.</text>
</comment>
<feature type="domain" description="SHSP" evidence="3">
    <location>
        <begin position="43"/>
        <end position="153"/>
    </location>
</feature>
<comment type="similarity">
    <text evidence="1 2">Belongs to the small heat shock protein (HSP20) family.</text>
</comment>
<dbReference type="InterPro" id="IPR002068">
    <property type="entry name" value="A-crystallin/Hsp20_dom"/>
</dbReference>
<evidence type="ECO:0000313" key="5">
    <source>
        <dbReference type="EMBL" id="KGK99129.1"/>
    </source>
</evidence>
<sequence length="153" mass="17395">MKFGLTRRGPSGLSRWDPFEEIRQTQEHLNQLFREVSPFGGWPEGRSIAPLMDIREEGDNVIVTTDLPGVDKKDIDVSVRDNIIEISAECKKESESEEEGYTQRERTYSRFSRSAVLPSNVTDEDAKAKLENGVLTITLPKAKIEEKPKIMIE</sequence>
<evidence type="ECO:0000313" key="6">
    <source>
        <dbReference type="Proteomes" id="UP000029859"/>
    </source>
</evidence>
<evidence type="ECO:0000256" key="2">
    <source>
        <dbReference type="RuleBase" id="RU003616"/>
    </source>
</evidence>
<gene>
    <name evidence="5" type="ORF">LI82_03615</name>
</gene>
<dbReference type="InterPro" id="IPR007052">
    <property type="entry name" value="CS_dom"/>
</dbReference>
<proteinExistence type="inferred from homology"/>
<dbReference type="CDD" id="cd06464">
    <property type="entry name" value="ACD_sHsps-like"/>
    <property type="match status" value="1"/>
</dbReference>
<reference evidence="5 6" key="1">
    <citation type="submission" date="2014-09" db="EMBL/GenBank/DDBJ databases">
        <title>Draft genome sequence of an obligately methylotrophic methanogen, Methanococcoides methylutens, isolated from marine sediment.</title>
        <authorList>
            <person name="Guan Y."/>
            <person name="Ngugi D.K."/>
            <person name="Blom J."/>
            <person name="Ali S."/>
            <person name="Ferry J.G."/>
            <person name="Stingl U."/>
        </authorList>
    </citation>
    <scope>NUCLEOTIDE SEQUENCE [LARGE SCALE GENOMIC DNA]</scope>
    <source>
        <strain evidence="5 6">DSM 2657</strain>
    </source>
</reference>
<dbReference type="EMBL" id="JRHO01000009">
    <property type="protein sequence ID" value="KGK99129.1"/>
    <property type="molecule type" value="Genomic_DNA"/>
</dbReference>
<dbReference type="OrthoDB" id="198277at2157"/>
<evidence type="ECO:0000256" key="1">
    <source>
        <dbReference type="PROSITE-ProRule" id="PRU00285"/>
    </source>
</evidence>
<dbReference type="SUPFAM" id="SSF49764">
    <property type="entry name" value="HSP20-like chaperones"/>
    <property type="match status" value="1"/>
</dbReference>
<name>A0A099T2R3_METMT</name>
<dbReference type="Proteomes" id="UP000029859">
    <property type="component" value="Unassembled WGS sequence"/>
</dbReference>
<dbReference type="Pfam" id="PF00011">
    <property type="entry name" value="HSP20"/>
    <property type="match status" value="1"/>
</dbReference>
<evidence type="ECO:0000259" key="4">
    <source>
        <dbReference type="PROSITE" id="PS51203"/>
    </source>
</evidence>
<dbReference type="InterPro" id="IPR031107">
    <property type="entry name" value="Small_HSP"/>
</dbReference>
<dbReference type="PROSITE" id="PS01031">
    <property type="entry name" value="SHSP"/>
    <property type="match status" value="1"/>
</dbReference>
<dbReference type="RefSeq" id="WP_048193546.1">
    <property type="nucleotide sequence ID" value="NZ_CAAGSM010000002.1"/>
</dbReference>
<dbReference type="Gene3D" id="2.60.40.790">
    <property type="match status" value="1"/>
</dbReference>
<protein>
    <submittedName>
        <fullName evidence="5">Heat-shock protein</fullName>
    </submittedName>
</protein>